<evidence type="ECO:0000313" key="2">
    <source>
        <dbReference type="Proteomes" id="UP000324159"/>
    </source>
</evidence>
<dbReference type="EMBL" id="VNIB01000008">
    <property type="protein sequence ID" value="TYO98167.1"/>
    <property type="molecule type" value="Genomic_DNA"/>
</dbReference>
<reference evidence="1 2" key="1">
    <citation type="submission" date="2019-07" db="EMBL/GenBank/DDBJ databases">
        <title>Genomic Encyclopedia of Type Strains, Phase IV (KMG-IV): sequencing the most valuable type-strain genomes for metagenomic binning, comparative biology and taxonomic classification.</title>
        <authorList>
            <person name="Goeker M."/>
        </authorList>
    </citation>
    <scope>NUCLEOTIDE SEQUENCE [LARGE SCALE GENOMIC DNA]</scope>
    <source>
        <strain evidence="1 2">SS015</strain>
    </source>
</reference>
<dbReference type="AlphaFoldDB" id="A0A5D3WJX1"/>
<proteinExistence type="predicted"/>
<protein>
    <submittedName>
        <fullName evidence="1">Uncharacterized protein</fullName>
    </submittedName>
</protein>
<gene>
    <name evidence="1" type="ORF">EDC39_108104</name>
</gene>
<dbReference type="RefSeq" id="WP_148896237.1">
    <property type="nucleotide sequence ID" value="NZ_VNIB01000008.1"/>
</dbReference>
<keyword evidence="2" id="KW-1185">Reference proteome</keyword>
<dbReference type="OrthoDB" id="5402380at2"/>
<comment type="caution">
    <text evidence="1">The sequence shown here is derived from an EMBL/GenBank/DDBJ whole genome shotgun (WGS) entry which is preliminary data.</text>
</comment>
<organism evidence="1 2">
    <name type="scientific">Geothermobacter ehrlichii</name>
    <dbReference type="NCBI Taxonomy" id="213224"/>
    <lineage>
        <taxon>Bacteria</taxon>
        <taxon>Pseudomonadati</taxon>
        <taxon>Thermodesulfobacteriota</taxon>
        <taxon>Desulfuromonadia</taxon>
        <taxon>Desulfuromonadales</taxon>
        <taxon>Geothermobacteraceae</taxon>
        <taxon>Geothermobacter</taxon>
    </lineage>
</organism>
<name>A0A5D3WJX1_9BACT</name>
<accession>A0A5D3WJX1</accession>
<sequence>MKREEVRKLCQDVRQGRIREVEHMITHQHGEVVACEGTMLEVRTGESYQRWAGENCERS</sequence>
<dbReference type="Proteomes" id="UP000324159">
    <property type="component" value="Unassembled WGS sequence"/>
</dbReference>
<evidence type="ECO:0000313" key="1">
    <source>
        <dbReference type="EMBL" id="TYO98167.1"/>
    </source>
</evidence>